<dbReference type="InterPro" id="IPR003187">
    <property type="entry name" value="PLipase_A1"/>
</dbReference>
<comment type="catalytic activity">
    <reaction evidence="2 20">
        <text>a 1,2-diacyl-sn-glycero-3-phosphocholine + H2O = a 1-acyl-sn-glycero-3-phosphocholine + a fatty acid + H(+)</text>
        <dbReference type="Rhea" id="RHEA:15801"/>
        <dbReference type="ChEBI" id="CHEBI:15377"/>
        <dbReference type="ChEBI" id="CHEBI:15378"/>
        <dbReference type="ChEBI" id="CHEBI:28868"/>
        <dbReference type="ChEBI" id="CHEBI:57643"/>
        <dbReference type="ChEBI" id="CHEBI:58168"/>
        <dbReference type="EC" id="3.1.1.4"/>
    </reaction>
</comment>
<evidence type="ECO:0000256" key="5">
    <source>
        <dbReference type="ARBA" id="ARBA00013179"/>
    </source>
</evidence>
<evidence type="ECO:0000256" key="18">
    <source>
        <dbReference type="PIRSR" id="PIRSR603187-1"/>
    </source>
</evidence>
<keyword evidence="9" id="KW-0812">Transmembrane</keyword>
<dbReference type="RefSeq" id="WP_008608530.1">
    <property type="nucleotide sequence ID" value="NZ_AHTH01000002.1"/>
</dbReference>
<dbReference type="CDD" id="cd00541">
    <property type="entry name" value="OMPLA"/>
    <property type="match status" value="1"/>
</dbReference>
<keyword evidence="15 20" id="KW-0443">Lipid metabolism</keyword>
<sequence>MQRLIALAVALGIVNPALGAEAEQRLEQCLALADQQRLSCYDDIVKAMQKQRLLAERQPVTAVAQTVAEQPDTTDAEPVTAAPVIPVATILQSLWELTEQDKRGTFRVRTYQPNFILPVHYSSGVNRQPASPTRSGAELQENYKDIETKLQVSLRAKILEDWLLPNADLWFAYTQTSMWQLWNSEDSAPFRSTDYQPEVVYVIPTAEYLGALPFGWRLQMLQFGFVHQSNGQSEPLSRSWNRFYTAAAFEREQVGLLLKFNKRVAESLSEDDNPDLTNFLGSTELQLNWLPGSATASLTRRMNWQDFSKGSWQLDLTYPINKQQPDGLRLHLQLFSGYAETLLDYNHRQNSIGLGVMLFNF</sequence>
<comment type="similarity">
    <text evidence="3 20">Belongs to the phospholipase A1 family.</text>
</comment>
<feature type="binding site" description="in dimeric form" evidence="19">
    <location>
        <position position="272"/>
    </location>
    <ligand>
        <name>Ca(2+)</name>
        <dbReference type="ChEBI" id="CHEBI:29108"/>
        <label>1</label>
    </ligand>
</feature>
<keyword evidence="12 20" id="KW-0378">Hydrolase</keyword>
<comment type="catalytic activity">
    <reaction evidence="1 20">
        <text>a 1,2-diacyl-sn-glycero-3-phosphocholine + H2O = a 2-acyl-sn-glycero-3-phosphocholine + a fatty acid + H(+)</text>
        <dbReference type="Rhea" id="RHEA:18689"/>
        <dbReference type="ChEBI" id="CHEBI:15377"/>
        <dbReference type="ChEBI" id="CHEBI:15378"/>
        <dbReference type="ChEBI" id="CHEBI:28868"/>
        <dbReference type="ChEBI" id="CHEBI:57643"/>
        <dbReference type="ChEBI" id="CHEBI:57875"/>
        <dbReference type="EC" id="3.1.1.32"/>
    </reaction>
</comment>
<proteinExistence type="inferred from homology"/>
<dbReference type="EC" id="3.1.1.32" evidence="5 20"/>
<dbReference type="STRING" id="1129374.AJE_00695"/>
<organism evidence="21 22">
    <name type="scientific">Alishewanella jeotgali KCTC 22429</name>
    <dbReference type="NCBI Taxonomy" id="1129374"/>
    <lineage>
        <taxon>Bacteria</taxon>
        <taxon>Pseudomonadati</taxon>
        <taxon>Pseudomonadota</taxon>
        <taxon>Gammaproteobacteria</taxon>
        <taxon>Alteromonadales</taxon>
        <taxon>Alteromonadaceae</taxon>
        <taxon>Alishewanella</taxon>
    </lineage>
</organism>
<evidence type="ECO:0000256" key="10">
    <source>
        <dbReference type="ARBA" id="ARBA00022723"/>
    </source>
</evidence>
<feature type="binding site" description="in dimeric form" evidence="19">
    <location>
        <position position="237"/>
    </location>
    <ligand>
        <name>Ca(2+)</name>
        <dbReference type="ChEBI" id="CHEBI:29108"/>
        <label>1</label>
    </ligand>
</feature>
<accession>H3Z9Y8</accession>
<dbReference type="Pfam" id="PF02253">
    <property type="entry name" value="PLA1"/>
    <property type="match status" value="1"/>
</dbReference>
<dbReference type="GO" id="GO:0046872">
    <property type="term" value="F:metal ion binding"/>
    <property type="evidence" value="ECO:0007669"/>
    <property type="project" value="UniProtKB-KW"/>
</dbReference>
<dbReference type="EMBL" id="AHTH01000002">
    <property type="protein sequence ID" value="EHR42662.1"/>
    <property type="molecule type" value="Genomic_DNA"/>
</dbReference>
<evidence type="ECO:0000313" key="22">
    <source>
        <dbReference type="Proteomes" id="UP000012046"/>
    </source>
</evidence>
<dbReference type="AlphaFoldDB" id="H3Z9Y8"/>
<evidence type="ECO:0000256" key="4">
    <source>
        <dbReference type="ARBA" id="ARBA00011702"/>
    </source>
</evidence>
<keyword evidence="13 19" id="KW-0106">Calcium</keyword>
<evidence type="ECO:0000256" key="9">
    <source>
        <dbReference type="ARBA" id="ARBA00022692"/>
    </source>
</evidence>
<comment type="cofactor">
    <cofactor evidence="20">
        <name>Ca(2+)</name>
        <dbReference type="ChEBI" id="CHEBI:29108"/>
    </cofactor>
    <text evidence="20">Binds 1 Ca(2+) ion per monomer. In the dimeric form the Ca(2+) is bound by different amino acids with binding of each Ca(2+) shared with ligands coming from each monomer. The Ca(2+) ion may have a role in catalysis.</text>
</comment>
<evidence type="ECO:0000256" key="6">
    <source>
        <dbReference type="ARBA" id="ARBA00013278"/>
    </source>
</evidence>
<evidence type="ECO:0000256" key="11">
    <source>
        <dbReference type="ARBA" id="ARBA00022729"/>
    </source>
</evidence>
<evidence type="ECO:0000256" key="8">
    <source>
        <dbReference type="ARBA" id="ARBA00022452"/>
    </source>
</evidence>
<dbReference type="PANTHER" id="PTHR40457">
    <property type="entry name" value="PHOSPHOLIPASE A1"/>
    <property type="match status" value="1"/>
</dbReference>
<dbReference type="Gene3D" id="2.40.230.10">
    <property type="entry name" value="Phospholipase A1"/>
    <property type="match status" value="1"/>
</dbReference>
<dbReference type="GO" id="GO:0009279">
    <property type="term" value="C:cell outer membrane"/>
    <property type="evidence" value="ECO:0007669"/>
    <property type="project" value="UniProtKB-SubCell"/>
</dbReference>
<keyword evidence="14 20" id="KW-0442">Lipid degradation</keyword>
<comment type="caution">
    <text evidence="21">The sequence shown here is derived from an EMBL/GenBank/DDBJ whole genome shotgun (WGS) entry which is preliminary data.</text>
</comment>
<comment type="subunit">
    <text evidence="4 20">Homodimer; dimerization is reversible, and the dimeric form is the active one.</text>
</comment>
<dbReference type="GO" id="GO:0004623">
    <property type="term" value="F:phospholipase A2 activity"/>
    <property type="evidence" value="ECO:0007669"/>
    <property type="project" value="UniProtKB-EC"/>
</dbReference>
<dbReference type="PATRIC" id="fig|1129374.4.peg.141"/>
<dbReference type="InterPro" id="IPR036541">
    <property type="entry name" value="PLipase_A1_sf"/>
</dbReference>
<evidence type="ECO:0000256" key="16">
    <source>
        <dbReference type="ARBA" id="ARBA00023136"/>
    </source>
</evidence>
<keyword evidence="8" id="KW-1134">Transmembrane beta strand</keyword>
<comment type="subcellular location">
    <subcellularLocation>
        <location evidence="20">Cell outer membrane</location>
        <topology evidence="20">Multi-pass membrane protein</topology>
    </subcellularLocation>
    <text evidence="20">One of the very few enzymes located there.</text>
</comment>
<protein>
    <recommendedName>
        <fullName evidence="7 20">Phospholipase A1</fullName>
        <ecNumber evidence="5 20">3.1.1.32</ecNumber>
        <ecNumber evidence="6 20">3.1.1.4</ecNumber>
    </recommendedName>
    <alternativeName>
        <fullName evidence="20">Phosphatidylcholine 1-acylhydrolase</fullName>
    </alternativeName>
</protein>
<dbReference type="Proteomes" id="UP000012046">
    <property type="component" value="Unassembled WGS sequence"/>
</dbReference>
<evidence type="ECO:0000256" key="20">
    <source>
        <dbReference type="RuleBase" id="RU366027"/>
    </source>
</evidence>
<evidence type="ECO:0000256" key="1">
    <source>
        <dbReference type="ARBA" id="ARBA00000111"/>
    </source>
</evidence>
<keyword evidence="16" id="KW-0472">Membrane</keyword>
<evidence type="ECO:0000256" key="12">
    <source>
        <dbReference type="ARBA" id="ARBA00022801"/>
    </source>
</evidence>
<evidence type="ECO:0000256" key="7">
    <source>
        <dbReference type="ARBA" id="ARBA00021726"/>
    </source>
</evidence>
<feature type="active site" description="Nucleophile" evidence="18">
    <location>
        <position position="229"/>
    </location>
</feature>
<dbReference type="GO" id="GO:0008970">
    <property type="term" value="F:phospholipase A1 activity"/>
    <property type="evidence" value="ECO:0007669"/>
    <property type="project" value="UniProtKB-EC"/>
</dbReference>
<evidence type="ECO:0000313" key="21">
    <source>
        <dbReference type="EMBL" id="EHR42662.1"/>
    </source>
</evidence>
<comment type="function">
    <text evidence="20">Hydrolysis of phosphatidylcholine with phospholipase A2 (EC 3.1.1.4) and phospholipase A1 (EC 3.1.1.32) activities.</text>
</comment>
<dbReference type="SUPFAM" id="SSF56931">
    <property type="entry name" value="Outer membrane phospholipase A (OMPLA)"/>
    <property type="match status" value="1"/>
</dbReference>
<dbReference type="EC" id="3.1.1.4" evidence="6 20"/>
<feature type="binding site" description="in dimeric form" evidence="19">
    <location>
        <position position="187"/>
    </location>
    <ligand>
        <name>Ca(2+)</name>
        <dbReference type="ChEBI" id="CHEBI:29108"/>
        <label>1</label>
    </ligand>
</feature>
<feature type="active site" description="Proton acceptor" evidence="18">
    <location>
        <position position="227"/>
    </location>
</feature>
<feature type="chain" id="PRO_5019612784" description="Phospholipase A1" evidence="20">
    <location>
        <begin position="20"/>
        <end position="361"/>
    </location>
</feature>
<evidence type="ECO:0000256" key="14">
    <source>
        <dbReference type="ARBA" id="ARBA00022963"/>
    </source>
</evidence>
<dbReference type="GO" id="GO:0016042">
    <property type="term" value="P:lipid catabolic process"/>
    <property type="evidence" value="ECO:0007669"/>
    <property type="project" value="UniProtKB-KW"/>
</dbReference>
<keyword evidence="11 20" id="KW-0732">Signal</keyword>
<keyword evidence="17 20" id="KW-0998">Cell outer membrane</keyword>
<evidence type="ECO:0000256" key="15">
    <source>
        <dbReference type="ARBA" id="ARBA00023098"/>
    </source>
</evidence>
<dbReference type="PRINTS" id="PR01486">
    <property type="entry name" value="PHPHLIPASEA1"/>
</dbReference>
<dbReference type="eggNOG" id="COG2829">
    <property type="taxonomic scope" value="Bacteria"/>
</dbReference>
<feature type="signal peptide" evidence="20">
    <location>
        <begin position="1"/>
        <end position="19"/>
    </location>
</feature>
<keyword evidence="10 19" id="KW-0479">Metal-binding</keyword>
<evidence type="ECO:0000256" key="3">
    <source>
        <dbReference type="ARBA" id="ARBA00010525"/>
    </source>
</evidence>
<evidence type="ECO:0000256" key="13">
    <source>
        <dbReference type="ARBA" id="ARBA00022837"/>
    </source>
</evidence>
<evidence type="ECO:0000256" key="17">
    <source>
        <dbReference type="ARBA" id="ARBA00023237"/>
    </source>
</evidence>
<dbReference type="PANTHER" id="PTHR40457:SF1">
    <property type="entry name" value="PHOSPHOLIPASE A1"/>
    <property type="match status" value="1"/>
</dbReference>
<name>H3Z9Y8_9ALTE</name>
<gene>
    <name evidence="21" type="ORF">AJE_00695</name>
</gene>
<keyword evidence="22" id="KW-1185">Reference proteome</keyword>
<evidence type="ECO:0000256" key="19">
    <source>
        <dbReference type="PIRSR" id="PIRSR603187-2"/>
    </source>
</evidence>
<reference evidence="21 22" key="1">
    <citation type="journal article" date="2012" name="J. Bacteriol.">
        <title>Genome Sequence of Extracellular-Protease-Producing Alishewanella jeotgali Isolated from Traditional Korean Fermented Seafood.</title>
        <authorList>
            <person name="Jung J."/>
            <person name="Chun J."/>
            <person name="Park W."/>
        </authorList>
    </citation>
    <scope>NUCLEOTIDE SEQUENCE [LARGE SCALE GENOMIC DNA]</scope>
    <source>
        <strain evidence="21 22">KCTC 22429</strain>
    </source>
</reference>
<evidence type="ECO:0000256" key="2">
    <source>
        <dbReference type="ARBA" id="ARBA00001604"/>
    </source>
</evidence>